<evidence type="ECO:0000256" key="2">
    <source>
        <dbReference type="ARBA" id="ARBA00022908"/>
    </source>
</evidence>
<dbReference type="InterPro" id="IPR044068">
    <property type="entry name" value="CB"/>
</dbReference>
<dbReference type="EMBL" id="JACJVQ010000008">
    <property type="protein sequence ID" value="MBB6635036.1"/>
    <property type="molecule type" value="Genomic_DNA"/>
</dbReference>
<evidence type="ECO:0000313" key="9">
    <source>
        <dbReference type="Proteomes" id="UP000535838"/>
    </source>
</evidence>
<evidence type="ECO:0000313" key="8">
    <source>
        <dbReference type="EMBL" id="MBB6635036.1"/>
    </source>
</evidence>
<evidence type="ECO:0000256" key="1">
    <source>
        <dbReference type="ARBA" id="ARBA00008857"/>
    </source>
</evidence>
<dbReference type="Proteomes" id="UP000535838">
    <property type="component" value="Unassembled WGS sequence"/>
</dbReference>
<dbReference type="AlphaFoldDB" id="A0A841SWN1"/>
<proteinExistence type="inferred from homology"/>
<dbReference type="GO" id="GO:0006310">
    <property type="term" value="P:DNA recombination"/>
    <property type="evidence" value="ECO:0007669"/>
    <property type="project" value="UniProtKB-KW"/>
</dbReference>
<evidence type="ECO:0000259" key="6">
    <source>
        <dbReference type="PROSITE" id="PS51898"/>
    </source>
</evidence>
<dbReference type="InterPro" id="IPR004107">
    <property type="entry name" value="Integrase_SAM-like_N"/>
</dbReference>
<accession>A0A841SWN1</accession>
<feature type="domain" description="Tyr recombinase" evidence="6">
    <location>
        <begin position="150"/>
        <end position="331"/>
    </location>
</feature>
<dbReference type="PANTHER" id="PTHR30349:SF64">
    <property type="entry name" value="PROPHAGE INTEGRASE INTD-RELATED"/>
    <property type="match status" value="1"/>
</dbReference>
<dbReference type="InterPro" id="IPR013762">
    <property type="entry name" value="Integrase-like_cat_sf"/>
</dbReference>
<dbReference type="PROSITE" id="PS51898">
    <property type="entry name" value="TYR_RECOMBINASE"/>
    <property type="match status" value="1"/>
</dbReference>
<dbReference type="Pfam" id="PF02899">
    <property type="entry name" value="Phage_int_SAM_1"/>
    <property type="match status" value="1"/>
</dbReference>
<feature type="domain" description="Core-binding (CB)" evidence="7">
    <location>
        <begin position="43"/>
        <end position="126"/>
    </location>
</feature>
<keyword evidence="2" id="KW-0229">DNA integration</keyword>
<evidence type="ECO:0000256" key="5">
    <source>
        <dbReference type="PROSITE-ProRule" id="PRU01248"/>
    </source>
</evidence>
<dbReference type="GO" id="GO:0015074">
    <property type="term" value="P:DNA integration"/>
    <property type="evidence" value="ECO:0007669"/>
    <property type="project" value="UniProtKB-KW"/>
</dbReference>
<name>A0A841SWN1_9BACL</name>
<dbReference type="SUPFAM" id="SSF56349">
    <property type="entry name" value="DNA breaking-rejoining enzymes"/>
    <property type="match status" value="1"/>
</dbReference>
<dbReference type="PANTHER" id="PTHR30349">
    <property type="entry name" value="PHAGE INTEGRASE-RELATED"/>
    <property type="match status" value="1"/>
</dbReference>
<dbReference type="GO" id="GO:0003677">
    <property type="term" value="F:DNA binding"/>
    <property type="evidence" value="ECO:0007669"/>
    <property type="project" value="UniProtKB-UniRule"/>
</dbReference>
<gene>
    <name evidence="8" type="ORF">H7B67_13020</name>
</gene>
<dbReference type="Gene3D" id="1.10.443.10">
    <property type="entry name" value="Intergrase catalytic core"/>
    <property type="match status" value="1"/>
</dbReference>
<dbReference type="InterPro" id="IPR002104">
    <property type="entry name" value="Integrase_catalytic"/>
</dbReference>
<evidence type="ECO:0000259" key="7">
    <source>
        <dbReference type="PROSITE" id="PS51900"/>
    </source>
</evidence>
<comment type="similarity">
    <text evidence="1">Belongs to the 'phage' integrase family.</text>
</comment>
<sequence length="346" mass="39072">MVDLSGGAVARCRTILIVRIRKGAGIVHAETEAVRAVGERLELTDEQMIQIFLGGYHRPNTVRNYKRALLEFRLFIGSKPFKDVTWHDMERFKTSLLSGNETRKPLSPSAIASLIAPLRSFFKWGSDANIGLFAHNPASRVRLPRVQVTSGHHYLTQGELTRLLEHLRGKGAREWLMALNMAILGLRVSELTQIKWGDFMTDPSESAVWLSIVNGKGGKSRQVKVPEALWKLLNDPAIREKLKQRGLKAEESHRVFPISSRQVERIIVRACRECGIGKKVTPHWLRHTNATMALLHGASLQQVQHTLGHTQINTTQRYLHTVELMKKNAPDFVAESMRHLLDQALS</sequence>
<dbReference type="Pfam" id="PF00589">
    <property type="entry name" value="Phage_integrase"/>
    <property type="match status" value="1"/>
</dbReference>
<comment type="caution">
    <text evidence="8">The sequence shown here is derived from an EMBL/GenBank/DDBJ whole genome shotgun (WGS) entry which is preliminary data.</text>
</comment>
<evidence type="ECO:0000256" key="4">
    <source>
        <dbReference type="ARBA" id="ARBA00023172"/>
    </source>
</evidence>
<dbReference type="InterPro" id="IPR010998">
    <property type="entry name" value="Integrase_recombinase_N"/>
</dbReference>
<dbReference type="InterPro" id="IPR050090">
    <property type="entry name" value="Tyrosine_recombinase_XerCD"/>
</dbReference>
<dbReference type="Gene3D" id="1.10.150.130">
    <property type="match status" value="1"/>
</dbReference>
<dbReference type="PROSITE" id="PS51900">
    <property type="entry name" value="CB"/>
    <property type="match status" value="1"/>
</dbReference>
<keyword evidence="9" id="KW-1185">Reference proteome</keyword>
<reference evidence="8 9" key="1">
    <citation type="submission" date="2020-08" db="EMBL/GenBank/DDBJ databases">
        <title>Cohnella phylogeny.</title>
        <authorList>
            <person name="Dunlap C."/>
        </authorList>
    </citation>
    <scope>NUCLEOTIDE SEQUENCE [LARGE SCALE GENOMIC DNA]</scope>
    <source>
        <strain evidence="8 9">DSM 25241</strain>
    </source>
</reference>
<keyword evidence="4" id="KW-0233">DNA recombination</keyword>
<organism evidence="8 9">
    <name type="scientific">Cohnella thailandensis</name>
    <dbReference type="NCBI Taxonomy" id="557557"/>
    <lineage>
        <taxon>Bacteria</taxon>
        <taxon>Bacillati</taxon>
        <taxon>Bacillota</taxon>
        <taxon>Bacilli</taxon>
        <taxon>Bacillales</taxon>
        <taxon>Paenibacillaceae</taxon>
        <taxon>Cohnella</taxon>
    </lineage>
</organism>
<keyword evidence="3 5" id="KW-0238">DNA-binding</keyword>
<evidence type="ECO:0000256" key="3">
    <source>
        <dbReference type="ARBA" id="ARBA00023125"/>
    </source>
</evidence>
<protein>
    <submittedName>
        <fullName evidence="8">Tyrosine-type recombinase/integrase</fullName>
    </submittedName>
</protein>
<dbReference type="InterPro" id="IPR011010">
    <property type="entry name" value="DNA_brk_join_enz"/>
</dbReference>